<protein>
    <submittedName>
        <fullName evidence="11">Thiol reductant ABC exporter subunit CydD</fullName>
    </submittedName>
</protein>
<dbReference type="InterPro" id="IPR017871">
    <property type="entry name" value="ABC_transporter-like_CS"/>
</dbReference>
<keyword evidence="6 8" id="KW-0472">Membrane</keyword>
<evidence type="ECO:0000256" key="6">
    <source>
        <dbReference type="ARBA" id="ARBA00023136"/>
    </source>
</evidence>
<evidence type="ECO:0000256" key="3">
    <source>
        <dbReference type="ARBA" id="ARBA00022741"/>
    </source>
</evidence>
<keyword evidence="12" id="KW-1185">Reference proteome</keyword>
<evidence type="ECO:0000256" key="1">
    <source>
        <dbReference type="ARBA" id="ARBA00004651"/>
    </source>
</evidence>
<dbReference type="InterPro" id="IPR006311">
    <property type="entry name" value="TAT_signal"/>
</dbReference>
<dbReference type="GO" id="GO:0042883">
    <property type="term" value="P:cysteine transport"/>
    <property type="evidence" value="ECO:0007669"/>
    <property type="project" value="InterPro"/>
</dbReference>
<evidence type="ECO:0000256" key="5">
    <source>
        <dbReference type="ARBA" id="ARBA00022989"/>
    </source>
</evidence>
<dbReference type="GO" id="GO:0034040">
    <property type="term" value="F:ATPase-coupled lipid transmembrane transporter activity"/>
    <property type="evidence" value="ECO:0007669"/>
    <property type="project" value="TreeGrafter"/>
</dbReference>
<dbReference type="Pfam" id="PF00005">
    <property type="entry name" value="ABC_tran"/>
    <property type="match status" value="2"/>
</dbReference>
<feature type="domain" description="ABC transporter" evidence="9">
    <location>
        <begin position="353"/>
        <end position="587"/>
    </location>
</feature>
<dbReference type="SUPFAM" id="SSF52540">
    <property type="entry name" value="P-loop containing nucleoside triphosphate hydrolases"/>
    <property type="match status" value="2"/>
</dbReference>
<feature type="region of interest" description="Disordered" evidence="7">
    <location>
        <begin position="325"/>
        <end position="344"/>
    </location>
</feature>
<dbReference type="PROSITE" id="PS50929">
    <property type="entry name" value="ABC_TM1F"/>
    <property type="match status" value="2"/>
</dbReference>
<dbReference type="GO" id="GO:0016887">
    <property type="term" value="F:ATP hydrolysis activity"/>
    <property type="evidence" value="ECO:0007669"/>
    <property type="project" value="InterPro"/>
</dbReference>
<dbReference type="NCBIfam" id="TIGR02857">
    <property type="entry name" value="CydD"/>
    <property type="match status" value="1"/>
</dbReference>
<dbReference type="PROSITE" id="PS51318">
    <property type="entry name" value="TAT"/>
    <property type="match status" value="1"/>
</dbReference>
<keyword evidence="5 8" id="KW-1133">Transmembrane helix</keyword>
<keyword evidence="3" id="KW-0547">Nucleotide-binding</keyword>
<evidence type="ECO:0000256" key="8">
    <source>
        <dbReference type="SAM" id="Phobius"/>
    </source>
</evidence>
<dbReference type="EMBL" id="JAJOMB010000007">
    <property type="protein sequence ID" value="MCD5312209.1"/>
    <property type="molecule type" value="Genomic_DNA"/>
</dbReference>
<dbReference type="PROSITE" id="PS00211">
    <property type="entry name" value="ABC_TRANSPORTER_1"/>
    <property type="match status" value="2"/>
</dbReference>
<evidence type="ECO:0000256" key="2">
    <source>
        <dbReference type="ARBA" id="ARBA00022692"/>
    </source>
</evidence>
<feature type="transmembrane region" description="Helical" evidence="8">
    <location>
        <begin position="164"/>
        <end position="184"/>
    </location>
</feature>
<feature type="transmembrane region" description="Helical" evidence="8">
    <location>
        <begin position="779"/>
        <end position="799"/>
    </location>
</feature>
<dbReference type="InterPro" id="IPR036640">
    <property type="entry name" value="ABC1_TM_sf"/>
</dbReference>
<organism evidence="11 12">
    <name type="scientific">Kineosporia babensis</name>
    <dbReference type="NCBI Taxonomy" id="499548"/>
    <lineage>
        <taxon>Bacteria</taxon>
        <taxon>Bacillati</taxon>
        <taxon>Actinomycetota</taxon>
        <taxon>Actinomycetes</taxon>
        <taxon>Kineosporiales</taxon>
        <taxon>Kineosporiaceae</taxon>
        <taxon>Kineosporia</taxon>
    </lineage>
</organism>
<dbReference type="CDD" id="cd18584">
    <property type="entry name" value="ABC_6TM_AarD_CydD"/>
    <property type="match status" value="1"/>
</dbReference>
<dbReference type="AlphaFoldDB" id="A0A9X1NE82"/>
<feature type="transmembrane region" description="Helical" evidence="8">
    <location>
        <begin position="755"/>
        <end position="773"/>
    </location>
</feature>
<dbReference type="PANTHER" id="PTHR24221">
    <property type="entry name" value="ATP-BINDING CASSETTE SUB-FAMILY B"/>
    <property type="match status" value="1"/>
</dbReference>
<dbReference type="SUPFAM" id="SSF90123">
    <property type="entry name" value="ABC transporter transmembrane region"/>
    <property type="match status" value="2"/>
</dbReference>
<dbReference type="Gene3D" id="3.40.50.300">
    <property type="entry name" value="P-loop containing nucleotide triphosphate hydrolases"/>
    <property type="match status" value="2"/>
</dbReference>
<feature type="transmembrane region" description="Helical" evidence="8">
    <location>
        <begin position="60"/>
        <end position="77"/>
    </location>
</feature>
<dbReference type="InterPro" id="IPR003439">
    <property type="entry name" value="ABC_transporter-like_ATP-bd"/>
</dbReference>
<sequence length="1252" mass="129182">MSTTPRPRGPVDTRVFQLVPGLRRDALVLGGLAALGALALLGQLIAVAWAVTAYASGKDLWLPVGSFVAIKVVRSLLRAFEHQRTAAAAGRARVAVGGRLVAAALRMAPSQLATTGPGTVSALATNGADTLEKYVTRYLPAVIPAVLLPPAVIVLLALLDFRSAVIVVLTLPLIPVFAALVGWLTEKRAAQQWQLMSRLSAHFLDVVQGLVTLRAYRRADRQVEVLAEVGERHRAATVRVLRIAFLSGTALDLVATLSVGLVAVEAGLRVAAGELQLGTALVAILIAPEAYRPVRELGARFHESADATSILDEVGELLQAVPETGPVAEPASAPGGSISGGTSGGSLPSGVALVAEGLTVGAPGRAEPVLSGVGLWAFSGQITALTGPSGVGKTTLLRVLAGVLTPSAGSVRCGAPVVYLPQQPTFPLARTLREAVVAGWPEAPDQVIAEALRDAAASDWIAALPAGLDTSLGEDGRDLSAGQRQRIAVARALVQASRRLSVGAPIVLLDEPSAHLDEQTERAVLAGLRRRADQGACIVMVAHRPAAIAAADEVSQLWGVRPASGPAGGAQLQLGDNRLGGQGGRGGDVPVVAVARPEASNARSWENDSGLPGFGKAWADAKPARPWIPARFRRTSMNLALVLGTLSSLSGVALTAVAAWLLTKASFQPPVLTLTVAVVGVRLFAVTRPLFSYLDRVVAHDVALADLGKLRSRVYADLVPRVPGPALPRRGDLLTRLVDDVDAVGDSVLRWRRPAVVAAATVVVALIVAAVISPLAALAALPGLLLAGIIAPVVAGAGADQRAARTAEARAGYSQTVVEVLSGAEDVNALGAADSGVKPVRSAGRHAVEVDQVQVRRTALAELLRMAGAGLAVAGVMLAAVGAGGLSLEQFGVLALGTLALGDVTATLPDAVNARTRGRIAERRLNEVLETPPPSVEPVAETGAETGSGTGVLASGDAEGALAGASVAVGQRASLPVSAGAQLIPAQGSFPGEDAVLQELDRACGEGMDLDELLLSLGVVGRCGDHAPRVRLTDVTAGWNPDAEPVLRNLDLNLSPGFRIAVQGPSGCGKSTLAALVLKFLDPRGGRVSLGGENYQQLAGDRVREVVGLVSDDDHVFASTLRENLKLAKPGADDAELRVALTRARLGQWFNALPDGLDTWLGERGATLSAGERRRLALARALLADRPVLVLDEPAESLDAETAEAVLDDMLQASGGRSVLLVTHRGEGLGQVDQVLRLQEGRLQEGQLRAGT</sequence>
<dbReference type="GO" id="GO:0140359">
    <property type="term" value="F:ABC-type transporter activity"/>
    <property type="evidence" value="ECO:0007669"/>
    <property type="project" value="InterPro"/>
</dbReference>
<dbReference type="PROSITE" id="PS50893">
    <property type="entry name" value="ABC_TRANSPORTER_2"/>
    <property type="match status" value="2"/>
</dbReference>
<dbReference type="RefSeq" id="WP_231442183.1">
    <property type="nucleotide sequence ID" value="NZ_JAJOMB010000007.1"/>
</dbReference>
<evidence type="ECO:0000313" key="11">
    <source>
        <dbReference type="EMBL" id="MCD5312209.1"/>
    </source>
</evidence>
<dbReference type="InterPro" id="IPR014216">
    <property type="entry name" value="ABC_transptr_CydD"/>
</dbReference>
<evidence type="ECO:0000313" key="12">
    <source>
        <dbReference type="Proteomes" id="UP001138997"/>
    </source>
</evidence>
<feature type="transmembrane region" description="Helical" evidence="8">
    <location>
        <begin position="639"/>
        <end position="661"/>
    </location>
</feature>
<feature type="transmembrane region" description="Helical" evidence="8">
    <location>
        <begin position="138"/>
        <end position="158"/>
    </location>
</feature>
<feature type="transmembrane region" description="Helical" evidence="8">
    <location>
        <begin position="26"/>
        <end position="54"/>
    </location>
</feature>
<dbReference type="Gene3D" id="1.20.1560.10">
    <property type="entry name" value="ABC transporter type 1, transmembrane domain"/>
    <property type="match status" value="2"/>
</dbReference>
<feature type="transmembrane region" description="Helical" evidence="8">
    <location>
        <begin position="866"/>
        <end position="888"/>
    </location>
</feature>
<evidence type="ECO:0000256" key="4">
    <source>
        <dbReference type="ARBA" id="ARBA00022840"/>
    </source>
</evidence>
<evidence type="ECO:0000259" key="10">
    <source>
        <dbReference type="PROSITE" id="PS50929"/>
    </source>
</evidence>
<feature type="domain" description="ABC transmembrane type-1" evidence="10">
    <location>
        <begin position="27"/>
        <end position="306"/>
    </location>
</feature>
<comment type="caution">
    <text evidence="11">The sequence shown here is derived from an EMBL/GenBank/DDBJ whole genome shotgun (WGS) entry which is preliminary data.</text>
</comment>
<feature type="transmembrane region" description="Helical" evidence="8">
    <location>
        <begin position="667"/>
        <end position="686"/>
    </location>
</feature>
<dbReference type="Proteomes" id="UP001138997">
    <property type="component" value="Unassembled WGS sequence"/>
</dbReference>
<dbReference type="InterPro" id="IPR039421">
    <property type="entry name" value="Type_1_exporter"/>
</dbReference>
<dbReference type="Pfam" id="PF00664">
    <property type="entry name" value="ABC_membrane"/>
    <property type="match status" value="2"/>
</dbReference>
<gene>
    <name evidence="11" type="primary">cydD</name>
    <name evidence="11" type="ORF">LR394_14975</name>
</gene>
<feature type="domain" description="ABC transporter" evidence="9">
    <location>
        <begin position="1030"/>
        <end position="1250"/>
    </location>
</feature>
<dbReference type="InterPro" id="IPR027417">
    <property type="entry name" value="P-loop_NTPase"/>
</dbReference>
<name>A0A9X1NE82_9ACTN</name>
<feature type="domain" description="ABC transmembrane type-1" evidence="10">
    <location>
        <begin position="639"/>
        <end position="917"/>
    </location>
</feature>
<keyword evidence="2 8" id="KW-0812">Transmembrane</keyword>
<dbReference type="SMART" id="SM00382">
    <property type="entry name" value="AAA"/>
    <property type="match status" value="2"/>
</dbReference>
<comment type="subcellular location">
    <subcellularLocation>
        <location evidence="1">Cell membrane</location>
        <topology evidence="1">Multi-pass membrane protein</topology>
    </subcellularLocation>
</comment>
<dbReference type="InterPro" id="IPR003593">
    <property type="entry name" value="AAA+_ATPase"/>
</dbReference>
<evidence type="ECO:0000259" key="9">
    <source>
        <dbReference type="PROSITE" id="PS50893"/>
    </source>
</evidence>
<evidence type="ECO:0000256" key="7">
    <source>
        <dbReference type="SAM" id="MobiDB-lite"/>
    </source>
</evidence>
<keyword evidence="4" id="KW-0067">ATP-binding</keyword>
<dbReference type="PANTHER" id="PTHR24221:SF654">
    <property type="entry name" value="ATP-BINDING CASSETTE SUB-FAMILY B MEMBER 6"/>
    <property type="match status" value="1"/>
</dbReference>
<dbReference type="GO" id="GO:0005524">
    <property type="term" value="F:ATP binding"/>
    <property type="evidence" value="ECO:0007669"/>
    <property type="project" value="UniProtKB-KW"/>
</dbReference>
<proteinExistence type="predicted"/>
<accession>A0A9X1NE82</accession>
<reference evidence="11" key="1">
    <citation type="submission" date="2021-11" db="EMBL/GenBank/DDBJ databases">
        <title>Streptomyces corallinus and Kineosporia corallina sp. nov., two new coral-derived marine actinobacteria.</title>
        <authorList>
            <person name="Buangrab K."/>
            <person name="Sutthacheep M."/>
            <person name="Yeemin T."/>
            <person name="Harunari E."/>
            <person name="Igarashi Y."/>
            <person name="Sripreechasak P."/>
            <person name="Kanchanasin P."/>
            <person name="Tanasupawat S."/>
            <person name="Phongsopitanun W."/>
        </authorList>
    </citation>
    <scope>NUCLEOTIDE SEQUENCE</scope>
    <source>
        <strain evidence="11">JCM 31032</strain>
    </source>
</reference>
<dbReference type="InterPro" id="IPR011527">
    <property type="entry name" value="ABC1_TM_dom"/>
</dbReference>
<dbReference type="GO" id="GO:0005886">
    <property type="term" value="C:plasma membrane"/>
    <property type="evidence" value="ECO:0007669"/>
    <property type="project" value="UniProtKB-SubCell"/>
</dbReference>